<evidence type="ECO:0000256" key="4">
    <source>
        <dbReference type="ARBA" id="ARBA00022695"/>
    </source>
</evidence>
<evidence type="ECO:0000313" key="12">
    <source>
        <dbReference type="Proteomes" id="UP000284416"/>
    </source>
</evidence>
<evidence type="ECO:0000256" key="7">
    <source>
        <dbReference type="ARBA" id="ARBA00023125"/>
    </source>
</evidence>
<dbReference type="PIRSF" id="PIRSF000774">
    <property type="entry name" value="RpoN"/>
    <property type="match status" value="1"/>
</dbReference>
<dbReference type="NCBIfam" id="TIGR02395">
    <property type="entry name" value="rpoN_sigma"/>
    <property type="match status" value="1"/>
</dbReference>
<evidence type="ECO:0000256" key="1">
    <source>
        <dbReference type="ARBA" id="ARBA00008798"/>
    </source>
</evidence>
<dbReference type="InterPro" id="IPR038709">
    <property type="entry name" value="RpoN_core-bd_sf"/>
</dbReference>
<keyword evidence="4" id="KW-0548">Nucleotidyltransferase</keyword>
<dbReference type="Pfam" id="PF04963">
    <property type="entry name" value="Sigma54_CBD"/>
    <property type="match status" value="1"/>
</dbReference>
<gene>
    <name evidence="11" type="primary">rpoN</name>
    <name evidence="11" type="ORF">D1B31_13175</name>
</gene>
<evidence type="ECO:0000313" key="11">
    <source>
        <dbReference type="EMBL" id="RHW39123.1"/>
    </source>
</evidence>
<proteinExistence type="inferred from homology"/>
<dbReference type="InterPro" id="IPR007634">
    <property type="entry name" value="RNA_pol_sigma_54_DNA-bd"/>
</dbReference>
<evidence type="ECO:0000256" key="3">
    <source>
        <dbReference type="ARBA" id="ARBA00022679"/>
    </source>
</evidence>
<evidence type="ECO:0000259" key="10">
    <source>
        <dbReference type="Pfam" id="PF04963"/>
    </source>
</evidence>
<dbReference type="InterPro" id="IPR007046">
    <property type="entry name" value="RNA_pol_sigma_54_core-bd"/>
</dbReference>
<keyword evidence="7" id="KW-0238">DNA-binding</keyword>
<dbReference type="GO" id="GO:0000428">
    <property type="term" value="C:DNA-directed RNA polymerase complex"/>
    <property type="evidence" value="ECO:0007669"/>
    <property type="project" value="UniProtKB-KW"/>
</dbReference>
<dbReference type="Pfam" id="PF00309">
    <property type="entry name" value="Sigma54_AID"/>
    <property type="match status" value="1"/>
</dbReference>
<comment type="caution">
    <text evidence="11">The sequence shown here is derived from an EMBL/GenBank/DDBJ whole genome shotgun (WGS) entry which is preliminary data.</text>
</comment>
<accession>A0A417YT29</accession>
<keyword evidence="8" id="KW-0804">Transcription</keyword>
<comment type="similarity">
    <text evidence="1">Belongs to the sigma-54 factor family.</text>
</comment>
<reference evidence="11 12" key="1">
    <citation type="journal article" date="2017" name="Int. J. Syst. Evol. Microbiol.">
        <title>Bacillus notoginsengisoli sp. nov., a novel bacterium isolated from the rhizosphere of Panax notoginseng.</title>
        <authorList>
            <person name="Zhang M.Y."/>
            <person name="Cheng J."/>
            <person name="Cai Y."/>
            <person name="Zhang T.Y."/>
            <person name="Wu Y.Y."/>
            <person name="Manikprabhu D."/>
            <person name="Li W.J."/>
            <person name="Zhang Y.X."/>
        </authorList>
    </citation>
    <scope>NUCLEOTIDE SEQUENCE [LARGE SCALE GENOMIC DNA]</scope>
    <source>
        <strain evidence="11 12">JCM 30743</strain>
    </source>
</reference>
<dbReference type="PROSITE" id="PS50044">
    <property type="entry name" value="SIGMA54_3"/>
    <property type="match status" value="1"/>
</dbReference>
<evidence type="ECO:0000259" key="9">
    <source>
        <dbReference type="Pfam" id="PF04552"/>
    </source>
</evidence>
<keyword evidence="5" id="KW-0805">Transcription regulation</keyword>
<protein>
    <submittedName>
        <fullName evidence="11">RNA polymerase sigma-54 factor</fullName>
    </submittedName>
</protein>
<dbReference type="Proteomes" id="UP000284416">
    <property type="component" value="Unassembled WGS sequence"/>
</dbReference>
<name>A0A417YT29_9BACI</name>
<dbReference type="Gene3D" id="1.10.10.60">
    <property type="entry name" value="Homeodomain-like"/>
    <property type="match status" value="1"/>
</dbReference>
<dbReference type="Pfam" id="PF04552">
    <property type="entry name" value="Sigma54_DBD"/>
    <property type="match status" value="1"/>
</dbReference>
<dbReference type="PROSITE" id="PS00717">
    <property type="entry name" value="SIGMA54_1"/>
    <property type="match status" value="1"/>
</dbReference>
<feature type="domain" description="RNA polymerase sigma factor 54 core-binding" evidence="10">
    <location>
        <begin position="79"/>
        <end position="256"/>
    </location>
</feature>
<dbReference type="Gene3D" id="1.10.10.1330">
    <property type="entry name" value="RNA polymerase sigma-54 factor, core-binding domain"/>
    <property type="match status" value="1"/>
</dbReference>
<dbReference type="GO" id="GO:0006352">
    <property type="term" value="P:DNA-templated transcription initiation"/>
    <property type="evidence" value="ECO:0007669"/>
    <property type="project" value="InterPro"/>
</dbReference>
<organism evidence="11 12">
    <name type="scientific">Neobacillus notoginsengisoli</name>
    <dbReference type="NCBI Taxonomy" id="1578198"/>
    <lineage>
        <taxon>Bacteria</taxon>
        <taxon>Bacillati</taxon>
        <taxon>Bacillota</taxon>
        <taxon>Bacilli</taxon>
        <taxon>Bacillales</taxon>
        <taxon>Bacillaceae</taxon>
        <taxon>Neobacillus</taxon>
    </lineage>
</organism>
<dbReference type="PROSITE" id="PS00718">
    <property type="entry name" value="SIGMA54_2"/>
    <property type="match status" value="1"/>
</dbReference>
<feature type="domain" description="RNA polymerase sigma factor 54 DNA-binding" evidence="9">
    <location>
        <begin position="274"/>
        <end position="432"/>
    </location>
</feature>
<keyword evidence="6" id="KW-0731">Sigma factor</keyword>
<evidence type="ECO:0000256" key="8">
    <source>
        <dbReference type="ARBA" id="ARBA00023163"/>
    </source>
</evidence>
<dbReference type="GO" id="GO:0001216">
    <property type="term" value="F:DNA-binding transcription activator activity"/>
    <property type="evidence" value="ECO:0007669"/>
    <property type="project" value="InterPro"/>
</dbReference>
<keyword evidence="2" id="KW-0240">DNA-directed RNA polymerase</keyword>
<keyword evidence="12" id="KW-1185">Reference proteome</keyword>
<dbReference type="PANTHER" id="PTHR32248">
    <property type="entry name" value="RNA POLYMERASE SIGMA-54 FACTOR"/>
    <property type="match status" value="1"/>
</dbReference>
<evidence type="ECO:0000256" key="2">
    <source>
        <dbReference type="ARBA" id="ARBA00022478"/>
    </source>
</evidence>
<dbReference type="InterPro" id="IPR000394">
    <property type="entry name" value="RNA_pol_sigma_54"/>
</dbReference>
<evidence type="ECO:0000256" key="5">
    <source>
        <dbReference type="ARBA" id="ARBA00023015"/>
    </source>
</evidence>
<dbReference type="GO" id="GO:0016987">
    <property type="term" value="F:sigma factor activity"/>
    <property type="evidence" value="ECO:0007669"/>
    <property type="project" value="UniProtKB-KW"/>
</dbReference>
<keyword evidence="3" id="KW-0808">Transferase</keyword>
<dbReference type="OrthoDB" id="9814402at2"/>
<dbReference type="AlphaFoldDB" id="A0A417YT29"/>
<dbReference type="PANTHER" id="PTHR32248:SF4">
    <property type="entry name" value="RNA POLYMERASE SIGMA-54 FACTOR"/>
    <property type="match status" value="1"/>
</dbReference>
<evidence type="ECO:0000256" key="6">
    <source>
        <dbReference type="ARBA" id="ARBA00023082"/>
    </source>
</evidence>
<dbReference type="GO" id="GO:0016779">
    <property type="term" value="F:nucleotidyltransferase activity"/>
    <property type="evidence" value="ECO:0007669"/>
    <property type="project" value="UniProtKB-KW"/>
</dbReference>
<dbReference type="PRINTS" id="PR00045">
    <property type="entry name" value="SIGMA54FCT"/>
</dbReference>
<sequence>MNMNASLSQQMQLRLSMTQELSQAIALLQYNSQELSRFLEAKALENPLLEVETSGQFKTRTRKKAAKEAEFDINGIASETRTTLEDHLLAQLSPNELKNSLKIFRLLIGYIDENGYFRGDTNEIAVIAKIDTDEAEGALRKIQQLDPAGIGARDLQECLLLQLMRLGEKADLAQKIVSGYFTSFAEKKWKLLARELKISLQDIQEVHDLLQKLNPRPGAVFHQDKAAYLIPDVLAEQFNGTWHVQLYSTVPSIDFNDEMYQAITHSDDEQAIRFLREKYQDYQWLARSIKQRNETIIKVASKIVEKQPLFFAWGKGQLVPLTMKEIAESLDIHESTVSRTVRDKYIGTPFGTFELKSFFTSGVMGGDDQPTSSSYVKKIISAIIEGEDKKRPVSDQEVAGMLKEQEGISISRRTVAKYREQLGIFSSSKRRRF</sequence>
<dbReference type="GO" id="GO:0003677">
    <property type="term" value="F:DNA binding"/>
    <property type="evidence" value="ECO:0007669"/>
    <property type="project" value="UniProtKB-KW"/>
</dbReference>
<dbReference type="EMBL" id="QWEG01000008">
    <property type="protein sequence ID" value="RHW39123.1"/>
    <property type="molecule type" value="Genomic_DNA"/>
</dbReference>